<dbReference type="Proteomes" id="UP000541444">
    <property type="component" value="Unassembled WGS sequence"/>
</dbReference>
<dbReference type="Gene3D" id="3.30.70.330">
    <property type="match status" value="1"/>
</dbReference>
<proteinExistence type="predicted"/>
<protein>
    <submittedName>
        <fullName evidence="1">Uncharacterized protein</fullName>
    </submittedName>
</protein>
<sequence length="150" mass="17321">NYTNPYLHVNPSTIKGTMQVSFLRLSTFPASIDVLIAVFTSKCLYPISIRSFPMERKKNLRVMCSLLQLKICNMLSLWMSFTRYSRHLVLSKKLLYLEEKNDGMQTLVHYPDLIATAVAKEALEGHYIYDGGYCKLYLSYSRHIDLNVKA</sequence>
<keyword evidence="2" id="KW-1185">Reference proteome</keyword>
<evidence type="ECO:0000313" key="1">
    <source>
        <dbReference type="EMBL" id="KAF6145320.1"/>
    </source>
</evidence>
<organism evidence="1 2">
    <name type="scientific">Kingdonia uniflora</name>
    <dbReference type="NCBI Taxonomy" id="39325"/>
    <lineage>
        <taxon>Eukaryota</taxon>
        <taxon>Viridiplantae</taxon>
        <taxon>Streptophyta</taxon>
        <taxon>Embryophyta</taxon>
        <taxon>Tracheophyta</taxon>
        <taxon>Spermatophyta</taxon>
        <taxon>Magnoliopsida</taxon>
        <taxon>Ranunculales</taxon>
        <taxon>Circaeasteraceae</taxon>
        <taxon>Kingdonia</taxon>
    </lineage>
</organism>
<name>A0A7J7LRZ5_9MAGN</name>
<reference evidence="1 2" key="1">
    <citation type="journal article" date="2020" name="IScience">
        <title>Genome Sequencing of the Endangered Kingdonia uniflora (Circaeasteraceae, Ranunculales) Reveals Potential Mechanisms of Evolutionary Specialization.</title>
        <authorList>
            <person name="Sun Y."/>
            <person name="Deng T."/>
            <person name="Zhang A."/>
            <person name="Moore M.J."/>
            <person name="Landis J.B."/>
            <person name="Lin N."/>
            <person name="Zhang H."/>
            <person name="Zhang X."/>
            <person name="Huang J."/>
            <person name="Zhang X."/>
            <person name="Sun H."/>
            <person name="Wang H."/>
        </authorList>
    </citation>
    <scope>NUCLEOTIDE SEQUENCE [LARGE SCALE GENOMIC DNA]</scope>
    <source>
        <strain evidence="1">TB1705</strain>
        <tissue evidence="1">Leaf</tissue>
    </source>
</reference>
<accession>A0A7J7LRZ5</accession>
<dbReference type="AlphaFoldDB" id="A0A7J7LRZ5"/>
<dbReference type="EMBL" id="JACGCM010002075">
    <property type="protein sequence ID" value="KAF6145320.1"/>
    <property type="molecule type" value="Genomic_DNA"/>
</dbReference>
<feature type="non-terminal residue" evidence="1">
    <location>
        <position position="1"/>
    </location>
</feature>
<dbReference type="OrthoDB" id="296632at2759"/>
<dbReference type="InterPro" id="IPR012677">
    <property type="entry name" value="Nucleotide-bd_a/b_plait_sf"/>
</dbReference>
<comment type="caution">
    <text evidence="1">The sequence shown here is derived from an EMBL/GenBank/DDBJ whole genome shotgun (WGS) entry which is preliminary data.</text>
</comment>
<gene>
    <name evidence="1" type="ORF">GIB67_002344</name>
</gene>
<evidence type="ECO:0000313" key="2">
    <source>
        <dbReference type="Proteomes" id="UP000541444"/>
    </source>
</evidence>